<keyword evidence="1" id="KW-0732">Signal</keyword>
<accession>A0A9D4CHC7</accession>
<evidence type="ECO:0000256" key="2">
    <source>
        <dbReference type="ARBA" id="ARBA00022737"/>
    </source>
</evidence>
<proteinExistence type="predicted"/>
<evidence type="ECO:0000256" key="4">
    <source>
        <dbReference type="PROSITE-ProRule" id="PRU00302"/>
    </source>
</evidence>
<dbReference type="CDD" id="cd00033">
    <property type="entry name" value="CCP"/>
    <property type="match status" value="2"/>
</dbReference>
<feature type="domain" description="Sushi" evidence="5">
    <location>
        <begin position="111"/>
        <end position="168"/>
    </location>
</feature>
<sequence>MYEIPWIDCGTPPSLTNGDRTFHNTTVNSTAEYTCNPGYYINGMSTISCRDTGIWDALAANCTIKSKMYLKKSFVLKVLFRAVTEICVVMFEFRYKIHPFYDRTINANLNPDCHSPPDLRNGYSTVSTTTYNSTAIYTCSSGYDMHGPNSIRCLATGDWDKLQAKCNIKG</sequence>
<comment type="caution">
    <text evidence="6">The sequence shown here is derived from an EMBL/GenBank/DDBJ whole genome shotgun (WGS) entry which is preliminary data.</text>
</comment>
<evidence type="ECO:0000313" key="6">
    <source>
        <dbReference type="EMBL" id="KAH3724694.1"/>
    </source>
</evidence>
<reference evidence="6" key="2">
    <citation type="submission" date="2020-11" db="EMBL/GenBank/DDBJ databases">
        <authorList>
            <person name="McCartney M.A."/>
            <person name="Auch B."/>
            <person name="Kono T."/>
            <person name="Mallez S."/>
            <person name="Becker A."/>
            <person name="Gohl D.M."/>
            <person name="Silverstein K.A.T."/>
            <person name="Koren S."/>
            <person name="Bechman K.B."/>
            <person name="Herman A."/>
            <person name="Abrahante J.E."/>
            <person name="Garbe J."/>
        </authorList>
    </citation>
    <scope>NUCLEOTIDE SEQUENCE</scope>
    <source>
        <strain evidence="6">Duluth1</strain>
        <tissue evidence="6">Whole animal</tissue>
    </source>
</reference>
<dbReference type="InterPro" id="IPR051277">
    <property type="entry name" value="SEZ6_CSMD_C4BPB_Regulators"/>
</dbReference>
<protein>
    <recommendedName>
        <fullName evidence="5">Sushi domain-containing protein</fullName>
    </recommendedName>
</protein>
<name>A0A9D4CHC7_DREPO</name>
<evidence type="ECO:0000259" key="5">
    <source>
        <dbReference type="PROSITE" id="PS50923"/>
    </source>
</evidence>
<keyword evidence="7" id="KW-1185">Reference proteome</keyword>
<comment type="caution">
    <text evidence="4">Lacks conserved residue(s) required for the propagation of feature annotation.</text>
</comment>
<dbReference type="AlphaFoldDB" id="A0A9D4CHC7"/>
<dbReference type="InterPro" id="IPR000436">
    <property type="entry name" value="Sushi_SCR_CCP_dom"/>
</dbReference>
<dbReference type="SMART" id="SM00032">
    <property type="entry name" value="CCP"/>
    <property type="match status" value="2"/>
</dbReference>
<evidence type="ECO:0000256" key="1">
    <source>
        <dbReference type="ARBA" id="ARBA00022729"/>
    </source>
</evidence>
<dbReference type="Pfam" id="PF00084">
    <property type="entry name" value="Sushi"/>
    <property type="match status" value="2"/>
</dbReference>
<dbReference type="PROSITE" id="PS50923">
    <property type="entry name" value="SUSHI"/>
    <property type="match status" value="2"/>
</dbReference>
<keyword evidence="3 4" id="KW-1015">Disulfide bond</keyword>
<evidence type="ECO:0000313" key="7">
    <source>
        <dbReference type="Proteomes" id="UP000828390"/>
    </source>
</evidence>
<feature type="domain" description="Sushi" evidence="5">
    <location>
        <begin position="7"/>
        <end position="64"/>
    </location>
</feature>
<keyword evidence="4" id="KW-0768">Sushi</keyword>
<gene>
    <name evidence="6" type="ORF">DPMN_050517</name>
</gene>
<dbReference type="PANTHER" id="PTHR45656:SF4">
    <property type="entry name" value="PROTEIN CBR-CLEC-78"/>
    <property type="match status" value="1"/>
</dbReference>
<keyword evidence="2" id="KW-0677">Repeat</keyword>
<feature type="disulfide bond" evidence="4">
    <location>
        <begin position="35"/>
        <end position="62"/>
    </location>
</feature>
<dbReference type="PANTHER" id="PTHR45656">
    <property type="entry name" value="PROTEIN CBR-CLEC-78"/>
    <property type="match status" value="1"/>
</dbReference>
<dbReference type="InterPro" id="IPR035976">
    <property type="entry name" value="Sushi/SCR/CCP_sf"/>
</dbReference>
<feature type="disulfide bond" evidence="4">
    <location>
        <begin position="139"/>
        <end position="166"/>
    </location>
</feature>
<dbReference type="Proteomes" id="UP000828390">
    <property type="component" value="Unassembled WGS sequence"/>
</dbReference>
<dbReference type="EMBL" id="JAIWYP010000012">
    <property type="protein sequence ID" value="KAH3724694.1"/>
    <property type="molecule type" value="Genomic_DNA"/>
</dbReference>
<dbReference type="Gene3D" id="2.10.70.10">
    <property type="entry name" value="Complement Module, domain 1"/>
    <property type="match status" value="2"/>
</dbReference>
<reference evidence="6" key="1">
    <citation type="journal article" date="2019" name="bioRxiv">
        <title>The Genome of the Zebra Mussel, Dreissena polymorpha: A Resource for Invasive Species Research.</title>
        <authorList>
            <person name="McCartney M.A."/>
            <person name="Auch B."/>
            <person name="Kono T."/>
            <person name="Mallez S."/>
            <person name="Zhang Y."/>
            <person name="Obille A."/>
            <person name="Becker A."/>
            <person name="Abrahante J.E."/>
            <person name="Garbe J."/>
            <person name="Badalamenti J.P."/>
            <person name="Herman A."/>
            <person name="Mangelson H."/>
            <person name="Liachko I."/>
            <person name="Sullivan S."/>
            <person name="Sone E.D."/>
            <person name="Koren S."/>
            <person name="Silverstein K.A.T."/>
            <person name="Beckman K.B."/>
            <person name="Gohl D.M."/>
        </authorList>
    </citation>
    <scope>NUCLEOTIDE SEQUENCE</scope>
    <source>
        <strain evidence="6">Duluth1</strain>
        <tissue evidence="6">Whole animal</tissue>
    </source>
</reference>
<organism evidence="6 7">
    <name type="scientific">Dreissena polymorpha</name>
    <name type="common">Zebra mussel</name>
    <name type="synonym">Mytilus polymorpha</name>
    <dbReference type="NCBI Taxonomy" id="45954"/>
    <lineage>
        <taxon>Eukaryota</taxon>
        <taxon>Metazoa</taxon>
        <taxon>Spiralia</taxon>
        <taxon>Lophotrochozoa</taxon>
        <taxon>Mollusca</taxon>
        <taxon>Bivalvia</taxon>
        <taxon>Autobranchia</taxon>
        <taxon>Heteroconchia</taxon>
        <taxon>Euheterodonta</taxon>
        <taxon>Imparidentia</taxon>
        <taxon>Neoheterodontei</taxon>
        <taxon>Myida</taxon>
        <taxon>Dreissenoidea</taxon>
        <taxon>Dreissenidae</taxon>
        <taxon>Dreissena</taxon>
    </lineage>
</organism>
<evidence type="ECO:0000256" key="3">
    <source>
        <dbReference type="ARBA" id="ARBA00023157"/>
    </source>
</evidence>
<dbReference type="SUPFAM" id="SSF57535">
    <property type="entry name" value="Complement control module/SCR domain"/>
    <property type="match status" value="2"/>
</dbReference>